<evidence type="ECO:0000256" key="3">
    <source>
        <dbReference type="ARBA" id="ARBA00001974"/>
    </source>
</evidence>
<keyword evidence="16" id="KW-0003">3Fe-4S</keyword>
<dbReference type="Pfam" id="PF01493">
    <property type="entry name" value="GXGXG"/>
    <property type="match status" value="1"/>
</dbReference>
<keyword evidence="11" id="KW-0315">Glutamine amidotransferase</keyword>
<feature type="region of interest" description="Disordered" evidence="21">
    <location>
        <begin position="1455"/>
        <end position="1476"/>
    </location>
</feature>
<evidence type="ECO:0000256" key="10">
    <source>
        <dbReference type="ARBA" id="ARBA00022827"/>
    </source>
</evidence>
<feature type="domain" description="Glutamine amidotransferase type-2" evidence="22">
    <location>
        <begin position="22"/>
        <end position="425"/>
    </location>
</feature>
<dbReference type="EMBL" id="CP031357">
    <property type="protein sequence ID" value="AXK43413.1"/>
    <property type="molecule type" value="Genomic_DNA"/>
</dbReference>
<keyword evidence="6" id="KW-0028">Amino-acid biosynthesis</keyword>
<evidence type="ECO:0000256" key="17">
    <source>
        <dbReference type="ARBA" id="ARBA00037898"/>
    </source>
</evidence>
<evidence type="ECO:0000256" key="8">
    <source>
        <dbReference type="ARBA" id="ARBA00022643"/>
    </source>
</evidence>
<keyword evidence="12 23" id="KW-0560">Oxidoreductase</keyword>
<evidence type="ECO:0000256" key="4">
    <source>
        <dbReference type="ARBA" id="ARBA00009716"/>
    </source>
</evidence>
<dbReference type="EC" id="1.4.1.13" evidence="5"/>
<dbReference type="OrthoDB" id="9758182at2"/>
<name>A0A345YHL1_9SPHN</name>
<sequence length="1551" mass="168873">MGRTPPHTITGLYDPQNEHDACGVGMVAHIKGAKNHAIVTQALEILANLDHRGAVGADPLLGDGAGILLQIPDPLIRKWADGCGHDLPQSGDYAVAMCFLPQQEEAREFVERQLERFAEKEGQRVVGWRDVPTTLDGLGKAVVDSMPVIRQCVIARGTNCLDNDAFERKLVVIRKQTLNPLKALEAKHGIEGLSQAYIPSFSSRTVVYKGLLLANQVGSFYDDLRDPDCISALGLVHQRFSTNTFPSWRLAHPYRFMAHNGEINTVRGNVNWMEARRRTMESELLGSDLDKMWPLIPHGQSDTACLDNALELLLTGGYSLAHAMMMLMPEAWAKNPLMSPERRAFYEYHAALMEPWDGPAAVCFTDGRQIGACLDRNGLRPARWCTTKDDLVVLASESGVLPFDDADITRKWRLQPGRMLLIDLEEGRIVEDEELKADLAAADPYEAWLAKAQYKLEDLDHIEPELSAIPVADTSLLERQQAFGYTQEDIARFLEPMARGGEDPIGSMGTDTPIAVLSDRSRLLYDYFKQNFAQVTNPPIDPIREELVMSLLSMIGPRPNLLGRDGGTHKRLEVSQPILTNEDLAKIRSVEAALDGAFRTATIDITWDASTGADGLAMALKEMCWAATEAVLGDANILILSDRGQGPDRIPMPALLATSAVHHQLVRQGLRMQTGLVIETGEAREVHHFCALAGYGAEGINPYVAFETLEHLRADRFPDLAPGDVAHNYVKAVGKGILKVMSKMGISTYQSYCGAQIFDAVGLNSEFIDAYFAGTATTIEGIGLKEVAQEAVLRHAQAYGDNPLYESMLDAGGIYQYRLRGEAHAWTPQSVAQLQHAVRGNDAKNYAEFAASVNEQSERLLTIRGLMELQPADQPLSLDEVEPAVEIVKRFSTGAMSFGSISHEAHSTLAIAMNRLGGRSNTGEGGEEPERFRPLDNGDSMRSRIKQVASGRFGVTTEYLVNSDDIQIKMAQGAKPGEGGQLPGHKVDKRIGKVRHSTPGVGLISPPPHHDIYSIEDLAQLIHDLKNVQPKSRISVKLVSEVGVGTVAAGVSKCKADHVTISGYEGGTGASPLTSLTHAGSPWEIGLAETQQTLLLNDLRSRIAVQVDGGLRTGRDVAIGALLGADEFGFATAPLIAAGCIMMRKCHLNTCPVGVATQDPVLRKRFVGTPEHVINYFFFVAEELRQIMAEMGFRTVEEMVGRVDRIDMRRVERHWKAHGVDLKRILHAVPIEEGKALFHTDTQDHGLAAALDVELIEACKPAIESGQAVQLTRTIRNVNRTVGTMLSGRIAEAHGHAGLAPDTIRIDFTGVAGQSFGAWLAHGVTISLTGDANDYVGKGLSGGRIIVRQPDAAPRAPGDNIIVGNTVLYGAIAGEAYFHGVAGERFGVRNSGAIAVVEGTGDHGCEYMTGGVVCVLGATGRNFAAGMSGGIAYVYDPKRRFEKLCNHAQVDVIDVQPGDGEGAEKSWGTPQQRPVSVENNGMGDPLYHDAERLRILVERHLLHTGSAQAKALLDDWTNELKNFRKVMPRDYARALKALEDEREQAAMEAAE</sequence>
<evidence type="ECO:0000256" key="9">
    <source>
        <dbReference type="ARBA" id="ARBA00022723"/>
    </source>
</evidence>
<comment type="similarity">
    <text evidence="4">Belongs to the glutamate synthase family.</text>
</comment>
<keyword evidence="14" id="KW-0411">Iron-sulfur</keyword>
<dbReference type="InterPro" id="IPR017932">
    <property type="entry name" value="GATase_2_dom"/>
</dbReference>
<dbReference type="CDD" id="cd00713">
    <property type="entry name" value="GltS"/>
    <property type="match status" value="1"/>
</dbReference>
<comment type="pathway">
    <text evidence="17">Amino-acid biosynthesis; L-glutamate biosynthesis via GLT pathway; L-glutamate from 2-oxoglutarate and L-glutamine (NADP(+) route): step 1/1.</text>
</comment>
<dbReference type="FunFam" id="3.20.20.70:FF:000053">
    <property type="entry name" value="Glutamate synthase large subunit"/>
    <property type="match status" value="1"/>
</dbReference>
<dbReference type="Gene3D" id="3.60.20.10">
    <property type="entry name" value="Glutamine Phosphoribosylpyrophosphate, subunit 1, domain 1"/>
    <property type="match status" value="1"/>
</dbReference>
<keyword evidence="8" id="KW-0288">FMN</keyword>
<evidence type="ECO:0000259" key="22">
    <source>
        <dbReference type="PROSITE" id="PS51278"/>
    </source>
</evidence>
<dbReference type="FunFam" id="2.160.20.60:FF:000001">
    <property type="entry name" value="Glutamate synthase, large subunit"/>
    <property type="match status" value="1"/>
</dbReference>
<keyword evidence="13" id="KW-0408">Iron</keyword>
<gene>
    <name evidence="23" type="ORF">DVR09_01735</name>
</gene>
<dbReference type="GO" id="GO:0019676">
    <property type="term" value="P:ammonia assimilation cycle"/>
    <property type="evidence" value="ECO:0007669"/>
    <property type="project" value="TreeGrafter"/>
</dbReference>
<dbReference type="InterPro" id="IPR006982">
    <property type="entry name" value="Glu_synth_centr_N"/>
</dbReference>
<evidence type="ECO:0000256" key="13">
    <source>
        <dbReference type="ARBA" id="ARBA00023004"/>
    </source>
</evidence>
<evidence type="ECO:0000313" key="23">
    <source>
        <dbReference type="EMBL" id="AXK43413.1"/>
    </source>
</evidence>
<dbReference type="FunFam" id="3.20.20.70:FF:000031">
    <property type="entry name" value="Glutamate synthase 1 [NADH]"/>
    <property type="match status" value="1"/>
</dbReference>
<keyword evidence="10" id="KW-0274">FAD</keyword>
<dbReference type="FunFam" id="3.60.20.10:FF:000001">
    <property type="entry name" value="Glutamate synthase, large subunit"/>
    <property type="match status" value="1"/>
</dbReference>
<dbReference type="Proteomes" id="UP000254508">
    <property type="component" value="Chromosome"/>
</dbReference>
<dbReference type="PROSITE" id="PS51278">
    <property type="entry name" value="GATASE_TYPE_2"/>
    <property type="match status" value="1"/>
</dbReference>
<keyword evidence="9" id="KW-0479">Metal-binding</keyword>
<evidence type="ECO:0000256" key="12">
    <source>
        <dbReference type="ARBA" id="ARBA00023002"/>
    </source>
</evidence>
<accession>A0A345YHL1</accession>
<dbReference type="Pfam" id="PF01645">
    <property type="entry name" value="Glu_synthase"/>
    <property type="match status" value="1"/>
</dbReference>
<dbReference type="KEGG" id="err:DVR09_01735"/>
<evidence type="ECO:0000256" key="20">
    <source>
        <dbReference type="ARBA" id="ARBA00079921"/>
    </source>
</evidence>
<comment type="cofactor">
    <cofactor evidence="2">
        <name>[3Fe-4S] cluster</name>
        <dbReference type="ChEBI" id="CHEBI:21137"/>
    </cofactor>
</comment>
<dbReference type="InterPro" id="IPR036485">
    <property type="entry name" value="Glu_synth_asu_C_sf"/>
</dbReference>
<dbReference type="Gene3D" id="3.20.20.70">
    <property type="entry name" value="Aldolase class I"/>
    <property type="match status" value="2"/>
</dbReference>
<dbReference type="PANTHER" id="PTHR11938:SF133">
    <property type="entry name" value="GLUTAMATE SYNTHASE (NADH)"/>
    <property type="match status" value="1"/>
</dbReference>
<evidence type="ECO:0000256" key="15">
    <source>
        <dbReference type="ARBA" id="ARBA00023164"/>
    </source>
</evidence>
<dbReference type="Pfam" id="PF00310">
    <property type="entry name" value="GATase_2"/>
    <property type="match status" value="1"/>
</dbReference>
<keyword evidence="7" id="KW-0285">Flavoprotein</keyword>
<dbReference type="SUPFAM" id="SSF69336">
    <property type="entry name" value="Alpha subunit of glutamate synthase, C-terminal domain"/>
    <property type="match status" value="1"/>
</dbReference>
<dbReference type="InterPro" id="IPR050711">
    <property type="entry name" value="ET-N_metabolism_enzyme"/>
</dbReference>
<evidence type="ECO:0000256" key="11">
    <source>
        <dbReference type="ARBA" id="ARBA00022962"/>
    </source>
</evidence>
<evidence type="ECO:0000256" key="14">
    <source>
        <dbReference type="ARBA" id="ARBA00023014"/>
    </source>
</evidence>
<reference evidence="24" key="1">
    <citation type="submission" date="2018-07" db="EMBL/GenBank/DDBJ databases">
        <title>Genome sequence of Erythrobacter strain YH-07, an antagonistic bacterium isolated from Yellow Sea.</title>
        <authorList>
            <person name="Tang T."/>
            <person name="Liu Q."/>
            <person name="Sun X."/>
        </authorList>
    </citation>
    <scope>NUCLEOTIDE SEQUENCE [LARGE SCALE GENOMIC DNA]</scope>
    <source>
        <strain evidence="24">YH-07</strain>
    </source>
</reference>
<dbReference type="GO" id="GO:0051538">
    <property type="term" value="F:3 iron, 4 sulfur cluster binding"/>
    <property type="evidence" value="ECO:0007669"/>
    <property type="project" value="UniProtKB-KW"/>
</dbReference>
<dbReference type="GO" id="GO:0006537">
    <property type="term" value="P:glutamate biosynthetic process"/>
    <property type="evidence" value="ECO:0007669"/>
    <property type="project" value="UniProtKB-KW"/>
</dbReference>
<dbReference type="GO" id="GO:0046872">
    <property type="term" value="F:metal ion binding"/>
    <property type="evidence" value="ECO:0007669"/>
    <property type="project" value="UniProtKB-KW"/>
</dbReference>
<comment type="catalytic activity">
    <reaction evidence="18">
        <text>2 L-glutamate + NADP(+) = L-glutamine + 2-oxoglutarate + NADPH + H(+)</text>
        <dbReference type="Rhea" id="RHEA:15501"/>
        <dbReference type="ChEBI" id="CHEBI:15378"/>
        <dbReference type="ChEBI" id="CHEBI:16810"/>
        <dbReference type="ChEBI" id="CHEBI:29985"/>
        <dbReference type="ChEBI" id="CHEBI:57783"/>
        <dbReference type="ChEBI" id="CHEBI:58349"/>
        <dbReference type="ChEBI" id="CHEBI:58359"/>
        <dbReference type="EC" id="1.4.1.13"/>
    </reaction>
</comment>
<feature type="region of interest" description="Disordered" evidence="21">
    <location>
        <begin position="918"/>
        <end position="939"/>
    </location>
</feature>
<dbReference type="InterPro" id="IPR002932">
    <property type="entry name" value="Glu_synthdom"/>
</dbReference>
<dbReference type="Gene3D" id="2.160.20.60">
    <property type="entry name" value="Glutamate synthase, alpha subunit, C-terminal domain"/>
    <property type="match status" value="1"/>
</dbReference>
<dbReference type="CDD" id="cd00982">
    <property type="entry name" value="gltB_C"/>
    <property type="match status" value="1"/>
</dbReference>
<organism evidence="23 24">
    <name type="scientific">Erythrobacter aureus</name>
    <dbReference type="NCBI Taxonomy" id="2182384"/>
    <lineage>
        <taxon>Bacteria</taxon>
        <taxon>Pseudomonadati</taxon>
        <taxon>Pseudomonadota</taxon>
        <taxon>Alphaproteobacteria</taxon>
        <taxon>Sphingomonadales</taxon>
        <taxon>Erythrobacteraceae</taxon>
        <taxon>Erythrobacter/Porphyrobacter group</taxon>
        <taxon>Erythrobacter</taxon>
    </lineage>
</organism>
<evidence type="ECO:0000256" key="21">
    <source>
        <dbReference type="SAM" id="MobiDB-lite"/>
    </source>
</evidence>
<dbReference type="InterPro" id="IPR002489">
    <property type="entry name" value="Glu_synth_asu_C"/>
</dbReference>
<comment type="cofactor">
    <cofactor evidence="3">
        <name>FAD</name>
        <dbReference type="ChEBI" id="CHEBI:57692"/>
    </cofactor>
</comment>
<dbReference type="InterPro" id="IPR029055">
    <property type="entry name" value="Ntn_hydrolases_N"/>
</dbReference>
<proteinExistence type="inferred from homology"/>
<protein>
    <recommendedName>
        <fullName evidence="19">Glutamate synthase [NADPH] large chain</fullName>
        <ecNumber evidence="5">1.4.1.13</ecNumber>
    </recommendedName>
    <alternativeName>
        <fullName evidence="20">Glutamate synthase subunit alpha</fullName>
    </alternativeName>
</protein>
<evidence type="ECO:0000256" key="18">
    <source>
        <dbReference type="ARBA" id="ARBA00048151"/>
    </source>
</evidence>
<dbReference type="SUPFAM" id="SSF56235">
    <property type="entry name" value="N-terminal nucleophile aminohydrolases (Ntn hydrolases)"/>
    <property type="match status" value="1"/>
</dbReference>
<comment type="cofactor">
    <cofactor evidence="1">
        <name>FMN</name>
        <dbReference type="ChEBI" id="CHEBI:58210"/>
    </cofactor>
</comment>
<dbReference type="PANTHER" id="PTHR11938">
    <property type="entry name" value="FAD NADPH DEHYDROGENASE/OXIDOREDUCTASE"/>
    <property type="match status" value="1"/>
</dbReference>
<evidence type="ECO:0000256" key="6">
    <source>
        <dbReference type="ARBA" id="ARBA00022605"/>
    </source>
</evidence>
<dbReference type="GO" id="GO:0004355">
    <property type="term" value="F:glutamate synthase (NADPH) activity"/>
    <property type="evidence" value="ECO:0007669"/>
    <property type="project" value="UniProtKB-EC"/>
</dbReference>
<dbReference type="NCBIfam" id="NF008730">
    <property type="entry name" value="PRK11750.1"/>
    <property type="match status" value="1"/>
</dbReference>
<evidence type="ECO:0000256" key="19">
    <source>
        <dbReference type="ARBA" id="ARBA00072108"/>
    </source>
</evidence>
<dbReference type="Pfam" id="PF04898">
    <property type="entry name" value="Glu_syn_central"/>
    <property type="match status" value="1"/>
</dbReference>
<evidence type="ECO:0000256" key="1">
    <source>
        <dbReference type="ARBA" id="ARBA00001917"/>
    </source>
</evidence>
<dbReference type="CDD" id="cd02808">
    <property type="entry name" value="GltS_FMN"/>
    <property type="match status" value="1"/>
</dbReference>
<evidence type="ECO:0000256" key="16">
    <source>
        <dbReference type="ARBA" id="ARBA00023291"/>
    </source>
</evidence>
<evidence type="ECO:0000256" key="2">
    <source>
        <dbReference type="ARBA" id="ARBA00001927"/>
    </source>
</evidence>
<keyword evidence="24" id="KW-1185">Reference proteome</keyword>
<evidence type="ECO:0000256" key="5">
    <source>
        <dbReference type="ARBA" id="ARBA00012079"/>
    </source>
</evidence>
<dbReference type="SUPFAM" id="SSF51395">
    <property type="entry name" value="FMN-linked oxidoreductases"/>
    <property type="match status" value="1"/>
</dbReference>
<evidence type="ECO:0000256" key="7">
    <source>
        <dbReference type="ARBA" id="ARBA00022630"/>
    </source>
</evidence>
<feature type="compositionally biased region" description="Basic and acidic residues" evidence="21">
    <location>
        <begin position="928"/>
        <end position="939"/>
    </location>
</feature>
<evidence type="ECO:0000313" key="24">
    <source>
        <dbReference type="Proteomes" id="UP000254508"/>
    </source>
</evidence>
<keyword evidence="15" id="KW-0314">Glutamate biosynthesis</keyword>
<dbReference type="InterPro" id="IPR013785">
    <property type="entry name" value="Aldolase_TIM"/>
</dbReference>